<reference evidence="2 3" key="1">
    <citation type="submission" date="2020-03" db="EMBL/GenBank/DDBJ databases">
        <title>Whole genome shotgun sequence of Phytohabitans houttuyneae NBRC 108639.</title>
        <authorList>
            <person name="Komaki H."/>
            <person name="Tamura T."/>
        </authorList>
    </citation>
    <scope>NUCLEOTIDE SEQUENCE [LARGE SCALE GENOMIC DNA]</scope>
    <source>
        <strain evidence="2 3">NBRC 108639</strain>
    </source>
</reference>
<comment type="caution">
    <text evidence="2">The sequence shown here is derived from an EMBL/GenBank/DDBJ whole genome shotgun (WGS) entry which is preliminary data.</text>
</comment>
<evidence type="ECO:0000313" key="3">
    <source>
        <dbReference type="Proteomes" id="UP000482800"/>
    </source>
</evidence>
<name>A0A6V8KH01_9ACTN</name>
<dbReference type="Proteomes" id="UP000482800">
    <property type="component" value="Unassembled WGS sequence"/>
</dbReference>
<proteinExistence type="predicted"/>
<organism evidence="2 3">
    <name type="scientific">Phytohabitans houttuyneae</name>
    <dbReference type="NCBI Taxonomy" id="1076126"/>
    <lineage>
        <taxon>Bacteria</taxon>
        <taxon>Bacillati</taxon>
        <taxon>Actinomycetota</taxon>
        <taxon>Actinomycetes</taxon>
        <taxon>Micromonosporales</taxon>
        <taxon>Micromonosporaceae</taxon>
    </lineage>
</organism>
<protein>
    <submittedName>
        <fullName evidence="2">Uncharacterized protein</fullName>
    </submittedName>
</protein>
<sequence>MRALLGSLTDNERALVRETEREQLTGLDEDALVALHARVRQMRDKSVSVYRRGAAARIDDLGARGKAYPKGTRDRAKAEIFEDALARVSRKLAAAARASAQELKAERLAEARMARNTDVPPTARPSAVLPEPQRKDRRPRTPDRLKRHATTRAATKRVQARRDSR</sequence>
<feature type="region of interest" description="Disordered" evidence="1">
    <location>
        <begin position="109"/>
        <end position="165"/>
    </location>
</feature>
<evidence type="ECO:0000313" key="2">
    <source>
        <dbReference type="EMBL" id="GFJ81296.1"/>
    </source>
</evidence>
<keyword evidence="3" id="KW-1185">Reference proteome</keyword>
<evidence type="ECO:0000256" key="1">
    <source>
        <dbReference type="SAM" id="MobiDB-lite"/>
    </source>
</evidence>
<reference evidence="2 3" key="2">
    <citation type="submission" date="2020-03" db="EMBL/GenBank/DDBJ databases">
        <authorList>
            <person name="Ichikawa N."/>
            <person name="Kimura A."/>
            <person name="Kitahashi Y."/>
            <person name="Uohara A."/>
        </authorList>
    </citation>
    <scope>NUCLEOTIDE SEQUENCE [LARGE SCALE GENOMIC DNA]</scope>
    <source>
        <strain evidence="2 3">NBRC 108639</strain>
    </source>
</reference>
<accession>A0A6V8KH01</accession>
<feature type="compositionally biased region" description="Basic residues" evidence="1">
    <location>
        <begin position="145"/>
        <end position="159"/>
    </location>
</feature>
<dbReference type="AlphaFoldDB" id="A0A6V8KH01"/>
<gene>
    <name evidence="2" type="ORF">Phou_054760</name>
</gene>
<dbReference type="EMBL" id="BLPF01000002">
    <property type="protein sequence ID" value="GFJ81296.1"/>
    <property type="molecule type" value="Genomic_DNA"/>
</dbReference>
<dbReference type="RefSeq" id="WP_173060281.1">
    <property type="nucleotide sequence ID" value="NZ_BAABGO010000019.1"/>
</dbReference>